<dbReference type="EC" id="2.3.2.27" evidence="2"/>
<dbReference type="InterPro" id="IPR029487">
    <property type="entry name" value="NEL_dom"/>
</dbReference>
<dbReference type="Pfam" id="PF20178">
    <property type="entry name" value="ToxA_N"/>
    <property type="match status" value="1"/>
</dbReference>
<evidence type="ECO:0000256" key="5">
    <source>
        <dbReference type="ARBA" id="ARBA00023026"/>
    </source>
</evidence>
<dbReference type="InterPro" id="IPR050216">
    <property type="entry name" value="LRR_domain-containing"/>
</dbReference>
<keyword evidence="6" id="KW-0808">Transferase</keyword>
<dbReference type="SUPFAM" id="SSF52058">
    <property type="entry name" value="L domain-like"/>
    <property type="match status" value="2"/>
</dbReference>
<evidence type="ECO:0000313" key="9">
    <source>
        <dbReference type="EMBL" id="SOB52580.1"/>
    </source>
</evidence>
<evidence type="ECO:0000259" key="8">
    <source>
        <dbReference type="PROSITE" id="PS52053"/>
    </source>
</evidence>
<protein>
    <recommendedName>
        <fullName evidence="2">RING-type E3 ubiquitin transferase</fullName>
        <ecNumber evidence="2">2.3.2.27</ecNumber>
    </recommendedName>
</protein>
<dbReference type="InterPro" id="IPR032675">
    <property type="entry name" value="LRR_dom_sf"/>
</dbReference>
<comment type="similarity">
    <text evidence="6">Belongs to the LRR-containing bacterial E3 ligase family.</text>
</comment>
<dbReference type="EMBL" id="OBKZ01000016">
    <property type="protein sequence ID" value="SOB52580.1"/>
    <property type="molecule type" value="Genomic_DNA"/>
</dbReference>
<comment type="PTM">
    <text evidence="6">Ubiquitinated in the presence of host E1 ubiquitin-activating enzyme, E2 ubiquitin-conjugating enzyme and ubiquitin.</text>
</comment>
<accession>A0AAX2H8G7</accession>
<keyword evidence="6" id="KW-0964">Secreted</keyword>
<evidence type="ECO:0000256" key="3">
    <source>
        <dbReference type="ARBA" id="ARBA00022614"/>
    </source>
</evidence>
<organism evidence="9 10">
    <name type="scientific">Pseudomonas lundensis</name>
    <dbReference type="NCBI Taxonomy" id="86185"/>
    <lineage>
        <taxon>Bacteria</taxon>
        <taxon>Pseudomonadati</taxon>
        <taxon>Pseudomonadota</taxon>
        <taxon>Gammaproteobacteria</taxon>
        <taxon>Pseudomonadales</taxon>
        <taxon>Pseudomonadaceae</taxon>
        <taxon>Pseudomonas</taxon>
    </lineage>
</organism>
<comment type="caution">
    <text evidence="9">The sequence shown here is derived from an EMBL/GenBank/DDBJ whole genome shotgun (WGS) entry which is preliminary data.</text>
</comment>
<dbReference type="Proteomes" id="UP000219564">
    <property type="component" value="Unassembled WGS sequence"/>
</dbReference>
<dbReference type="Gene3D" id="1.20.58.360">
    <property type="entry name" value="Shigella T3SS effector IpaH defines"/>
    <property type="match status" value="1"/>
</dbReference>
<dbReference type="GO" id="GO:0061630">
    <property type="term" value="F:ubiquitin protein ligase activity"/>
    <property type="evidence" value="ECO:0007669"/>
    <property type="project" value="UniProtKB-EC"/>
</dbReference>
<feature type="compositionally biased region" description="Acidic residues" evidence="7">
    <location>
        <begin position="1836"/>
        <end position="1849"/>
    </location>
</feature>
<dbReference type="GO" id="GO:0016567">
    <property type="term" value="P:protein ubiquitination"/>
    <property type="evidence" value="ECO:0007669"/>
    <property type="project" value="InterPro"/>
</dbReference>
<feature type="domain" description="NEL" evidence="8">
    <location>
        <begin position="1855"/>
        <end position="2143"/>
    </location>
</feature>
<dbReference type="GO" id="GO:0005737">
    <property type="term" value="C:cytoplasm"/>
    <property type="evidence" value="ECO:0007669"/>
    <property type="project" value="TreeGrafter"/>
</dbReference>
<dbReference type="SMART" id="SM00369">
    <property type="entry name" value="LRR_TYP"/>
    <property type="match status" value="9"/>
</dbReference>
<dbReference type="InterPro" id="IPR001611">
    <property type="entry name" value="Leu-rich_rpt"/>
</dbReference>
<dbReference type="Pfam" id="PF14496">
    <property type="entry name" value="NEL"/>
    <property type="match status" value="1"/>
</dbReference>
<dbReference type="Gene3D" id="3.80.10.10">
    <property type="entry name" value="Ribonuclease Inhibitor"/>
    <property type="match status" value="3"/>
</dbReference>
<comment type="catalytic activity">
    <reaction evidence="1">
        <text>S-ubiquitinyl-[E2 ubiquitin-conjugating enzyme]-L-cysteine + [acceptor protein]-L-lysine = [E2 ubiquitin-conjugating enzyme]-L-cysteine + N(6)-ubiquitinyl-[acceptor protein]-L-lysine.</text>
        <dbReference type="EC" id="2.3.2.27"/>
    </reaction>
</comment>
<keyword evidence="6" id="KW-0832">Ubl conjugation</keyword>
<proteinExistence type="inferred from homology"/>
<keyword evidence="6" id="KW-0833">Ubl conjugation pathway</keyword>
<evidence type="ECO:0000256" key="7">
    <source>
        <dbReference type="SAM" id="MobiDB-lite"/>
    </source>
</evidence>
<gene>
    <name evidence="9" type="ORF">PLUA15_230323</name>
</gene>
<reference evidence="9 10" key="1">
    <citation type="submission" date="2017-08" db="EMBL/GenBank/DDBJ databases">
        <authorList>
            <person name="Chaillou S."/>
        </authorList>
    </citation>
    <scope>NUCLEOTIDE SEQUENCE [LARGE SCALE GENOMIC DNA]</scope>
    <source>
        <strain evidence="9 10">MFPA15A1205</strain>
    </source>
</reference>
<evidence type="ECO:0000256" key="2">
    <source>
        <dbReference type="ARBA" id="ARBA00012483"/>
    </source>
</evidence>
<dbReference type="RefSeq" id="WP_143520697.1">
    <property type="nucleotide sequence ID" value="NZ_OBKZ01000016.1"/>
</dbReference>
<evidence type="ECO:0000256" key="4">
    <source>
        <dbReference type="ARBA" id="ARBA00022737"/>
    </source>
</evidence>
<keyword evidence="6" id="KW-1035">Host cytoplasm</keyword>
<feature type="active site" description="Glycyl thioester intermediate" evidence="6">
    <location>
        <position position="1940"/>
    </location>
</feature>
<dbReference type="PANTHER" id="PTHR48051:SF1">
    <property type="entry name" value="RAS SUPPRESSOR PROTEIN 1"/>
    <property type="match status" value="1"/>
</dbReference>
<evidence type="ECO:0000313" key="10">
    <source>
        <dbReference type="Proteomes" id="UP000219564"/>
    </source>
</evidence>
<dbReference type="InterPro" id="IPR003591">
    <property type="entry name" value="Leu-rich_rpt_typical-subtyp"/>
</dbReference>
<keyword evidence="4" id="KW-0677">Repeat</keyword>
<keyword evidence="5" id="KW-0843">Virulence</keyword>
<dbReference type="PROSITE" id="PS52053">
    <property type="entry name" value="NEL"/>
    <property type="match status" value="1"/>
</dbReference>
<feature type="region of interest" description="Disordered" evidence="7">
    <location>
        <begin position="1829"/>
        <end position="1857"/>
    </location>
</feature>
<dbReference type="PANTHER" id="PTHR48051">
    <property type="match status" value="1"/>
</dbReference>
<dbReference type="InterPro" id="IPR046673">
    <property type="entry name" value="ToxA_N"/>
</dbReference>
<sequence>MTDISTANGLGPHAAFIEEKLPAWIKHSHRKDLVRLRAGAVLGHEPLPDTHLADAPPWLREALHSSQARSRQATLRLAQHLKVLKGITEFAEPRLQLALQSHHTTGRALDVNTDCLFYLQRDQPVQVQSLLQAALLNFEGNEDYVRLVRGRTSAIAPSGSLPAMPEKNGSGIPYSMLADALVKGSGFGVARMEDELNNLHAPDGFSYRETLPMKPQTFSSICRALDLGQQYQDHLSEVFDSPQSGSKLRAQMVQAQKELLEVRLHAALIQKHISEDAYRCVSDVVKGLPVPLLGGKPVVFSQLSLYGFTLADVLLIGPYRSWLPETQIVNTPIGVDLPVFTTSKIEPLVVYIPGAATDQLMEYASLEAFEHALAVNLRTPAYQQLFANLVPQGDAQAFLKRLNYQLYSKAPDPQGKEPPVYSDDVSLRVGQTYISSTPANLFFALNALHVARIKANARLLAVPTADADSKLLRERLEYYAGLGMDVLNAAAFFIPGVGEVMMAVMALQIGLEVYHGMEAFSVGDMDGAWAHLESVAINVGVGVAIAGAGYGISKIPSGALSRWTESVTAIVSPQGKTRLWKPELAPYQAELTLGVEQPNALGQYTINGNTWVQIDQHFYEQVFDQDLNTWRVKHPSDSEAYQPVLKHNHDGAWRFAHERPLTWDRQTLLRRLGYKVRLFDDETLARLGEISGVSDDALRKMYLDDLPVPAALADVFDLFTVGPVVEPGAPLSPEVKLLLQRFKSLNLSESSAREIVMSAGARDLSSLRKGRSTWRIDDQCRRYAQSGRLNRALAGIYQTGPISADTARIKNYVLTKVPESAGMEGVEQTNAIGRYATSHRAEMEDVLQTVSPRTQPSKRSGRSGFGYSLSGRGGHLSVENSLVVRLREVYPNVDDELALDFIQERLRGGHTDQQVFHFLNTRARESEALAATLARWAEVPGNSGQALARRSVMEKVIHCWRQGFFRAQEPYATLDLGDVDALPELTADFSHVRTLKGTGSLLLANSGETIIRIFPGIKGLELGLELEERDMMSVIHKIVALPQLKVLSVSSLESAFSPEFMRQLTSMNQLQRLTVRGSLESLDVSSLHELRELQVASKQYSSWPHGVLDLPHLEQLDMHACKLRDVPVELYSGHERLWRGLRLNWSRIEEQSVLKAYGYLQGNAFHLADMRQWVDLYTLDCFKRIMPEYNGSFLNNLLSQFRRRQVPLHEQFITVLGVNKEFAVLTQGLDTWTIGNQIPGDSGVAANLRRAWKDGVFHRFAGEAQAGSGTVNPHLSLNGEHEISSLARIPRSGFEHIQRLTISGLNAPGESLDHLLESFTHVKILSLSHNEIHRIPSSLAEFSQLEHLDLSNNELVVTPYAQSRLDRLRQLRVLRLRGNRVDTLNVSMMEQLEELDLSQTAIRAWPQGVLDLPRLSKLDLSRSGITDVPQAALNGHDRLMSNTRLEGCALSRDSCLDLLGYAHRTNSVSAGWIPRGLLMEGKTGGEPEYFPQDVSQNPDMLLPSVPDIAQSDTSLTPAARLQSIDPELSLREAINCIDRWMSSGEAASDIHARLDSWYRQYNAMTQQLNRWIDTQSYRWIDRLSNRVEPQWISALDRRRAADRLVRAWRQMLTAETPGGASHARVIDFSDLRVGDLPQLPVALEHITSIDLSGVRLTAHGSNDFLRSLPQLRTLRINNNALAELPGAVEGLDNLTRLEAAHNHLVNTEMLQSQLRSLAHLEWLDLSTNALESFDAGDLPALRTLNLSGNALTRWPGGVMNLSELSELDISNNRIHRIPDQLYDRTYNNLMAGTDVTDNPLEYDDLEALYDYQHSTGNGLGFTAEELERGLRHSDDSASDSEPEADEDLDAGTHESPSVQKARWFNEVPADSPKHRIWDVVSGRQGSDGLFHLLTELKNTRDFIEGKALLTARVWDVLEAAYNNEALGSELFVQARSPYTCGDGRILLFSDLEVKVHEFNVLKGVTSSQAGSVLLGLYKSLYRLERVEEIAREFMVQYPTIDPAEVRLDFRISLAERLQLPKQPKDMIYRNLVEHPSVELDEPFNVTLQKAYERVIATDNSPEFSHYLLSSEKWINYLKAQYPDECQALELQLKTEADQLEDRYPVINESYNAAIKALGSKKKREFETLYERLSHLERAKLNGQ</sequence>
<name>A0AAX2H8G7_9PSED</name>
<dbReference type="GO" id="GO:0005576">
    <property type="term" value="C:extracellular region"/>
    <property type="evidence" value="ECO:0007669"/>
    <property type="project" value="UniProtKB-UniRule"/>
</dbReference>
<dbReference type="PROSITE" id="PS51450">
    <property type="entry name" value="LRR"/>
    <property type="match status" value="1"/>
</dbReference>
<evidence type="ECO:0000256" key="1">
    <source>
        <dbReference type="ARBA" id="ARBA00000900"/>
    </source>
</evidence>
<evidence type="ECO:0000256" key="6">
    <source>
        <dbReference type="PROSITE-ProRule" id="PRU01398"/>
    </source>
</evidence>
<keyword evidence="3" id="KW-0433">Leucine-rich repeat</keyword>